<organism evidence="2 3">
    <name type="scientific">Puccinia triticina</name>
    <dbReference type="NCBI Taxonomy" id="208348"/>
    <lineage>
        <taxon>Eukaryota</taxon>
        <taxon>Fungi</taxon>
        <taxon>Dikarya</taxon>
        <taxon>Basidiomycota</taxon>
        <taxon>Pucciniomycotina</taxon>
        <taxon>Pucciniomycetes</taxon>
        <taxon>Pucciniales</taxon>
        <taxon>Pucciniaceae</taxon>
        <taxon>Puccinia</taxon>
    </lineage>
</organism>
<evidence type="ECO:0000313" key="2">
    <source>
        <dbReference type="EMBL" id="WAQ89715.1"/>
    </source>
</evidence>
<accession>A0ABY7CYK8</accession>
<evidence type="ECO:0000256" key="1">
    <source>
        <dbReference type="SAM" id="MobiDB-lite"/>
    </source>
</evidence>
<dbReference type="Proteomes" id="UP001164743">
    <property type="component" value="Chromosome 11A"/>
</dbReference>
<gene>
    <name evidence="2" type="ORF">PtA15_11A406</name>
</gene>
<dbReference type="EMBL" id="CP110431">
    <property type="protein sequence ID" value="WAQ89715.1"/>
    <property type="molecule type" value="Genomic_DNA"/>
</dbReference>
<protein>
    <submittedName>
        <fullName evidence="2">Uncharacterized protein</fullName>
    </submittedName>
</protein>
<proteinExistence type="predicted"/>
<sequence>MPNKKAKLQHLPTKAPEGDAKGSSYSNTFAMEERMFKRLMKLRKEAVVEHVYYDLLAVFLMQEFPGIHIQEIITMIKEAFETSPPQVMLHKQYQDAVLQVEKTILKYKTHPPSDDPIPKPFCLRFPTHADVLKHAISLEGQCRLLDTQKMVILLDESGRCCGVGVPRLEENLLSVHPSAEKSWPTTPYPLNESNKGTKRIAKGLEEDAKAASVSFQTYGYREGAKNYKGVSDLKIKHYNKKIVVSQLQGIDPIWKEEKTPPALPNPLRKDPRHKVLDSGIFLKNNMAYYAILSLWINKGFLSQASEVAEKGVRYLQKWGSEHLKANLSRELNPIVASRTISINLQVQTHCDFNNSFLFDSVFFFGNHKGGEFILPSLGVAYFGGSGYSFHGPMKILWHGVGKFGFEDHEEKPRRFSVAFWSPASSFAAIARHEAY</sequence>
<feature type="region of interest" description="Disordered" evidence="1">
    <location>
        <begin position="1"/>
        <end position="24"/>
    </location>
</feature>
<keyword evidence="3" id="KW-1185">Reference proteome</keyword>
<name>A0ABY7CYK8_9BASI</name>
<dbReference type="RefSeq" id="XP_053025270.1">
    <property type="nucleotide sequence ID" value="XM_053161311.1"/>
</dbReference>
<reference evidence="2" key="1">
    <citation type="submission" date="2022-10" db="EMBL/GenBank/DDBJ databases">
        <title>Puccinia triticina Genome sequencing and assembly.</title>
        <authorList>
            <person name="Li C."/>
        </authorList>
    </citation>
    <scope>NUCLEOTIDE SEQUENCE</scope>
    <source>
        <strain evidence="2">Pt15</strain>
    </source>
</reference>
<dbReference type="GeneID" id="77802206"/>
<evidence type="ECO:0000313" key="3">
    <source>
        <dbReference type="Proteomes" id="UP001164743"/>
    </source>
</evidence>